<evidence type="ECO:0000313" key="11">
    <source>
        <dbReference type="EMBL" id="SNR79092.1"/>
    </source>
</evidence>
<dbReference type="Proteomes" id="UP000198324">
    <property type="component" value="Unassembled WGS sequence"/>
</dbReference>
<comment type="similarity">
    <text evidence="2">Belongs to the TsaE family.</text>
</comment>
<keyword evidence="7" id="KW-0547">Nucleotide-binding</keyword>
<keyword evidence="12" id="KW-1185">Reference proteome</keyword>
<organism evidence="11 12">
    <name type="scientific">Humidesulfovibrio mexicanus</name>
    <dbReference type="NCBI Taxonomy" id="147047"/>
    <lineage>
        <taxon>Bacteria</taxon>
        <taxon>Pseudomonadati</taxon>
        <taxon>Thermodesulfobacteriota</taxon>
        <taxon>Desulfovibrionia</taxon>
        <taxon>Desulfovibrionales</taxon>
        <taxon>Desulfovibrionaceae</taxon>
        <taxon>Humidesulfovibrio</taxon>
    </lineage>
</organism>
<proteinExistence type="inferred from homology"/>
<dbReference type="GO" id="GO:0005524">
    <property type="term" value="F:ATP binding"/>
    <property type="evidence" value="ECO:0007669"/>
    <property type="project" value="UniProtKB-KW"/>
</dbReference>
<evidence type="ECO:0000256" key="8">
    <source>
        <dbReference type="ARBA" id="ARBA00022840"/>
    </source>
</evidence>
<evidence type="ECO:0000256" key="4">
    <source>
        <dbReference type="ARBA" id="ARBA00022490"/>
    </source>
</evidence>
<dbReference type="EMBL" id="FZOC01000002">
    <property type="protein sequence ID" value="SNR79092.1"/>
    <property type="molecule type" value="Genomic_DNA"/>
</dbReference>
<evidence type="ECO:0000256" key="9">
    <source>
        <dbReference type="ARBA" id="ARBA00022842"/>
    </source>
</evidence>
<dbReference type="InterPro" id="IPR027417">
    <property type="entry name" value="P-loop_NTPase"/>
</dbReference>
<dbReference type="GO" id="GO:0002949">
    <property type="term" value="P:tRNA threonylcarbamoyladenosine modification"/>
    <property type="evidence" value="ECO:0007669"/>
    <property type="project" value="InterPro"/>
</dbReference>
<sequence length="169" mass="17617">MTRLFLPDAQATLALGAALGVALAAARGEGGGSMPLLLSGPLGSGKTTLVRGLVSTLPGAHAAEVSSPSFNIVNLYPTTPPVAHFDLYRVAGAAPDEFFDALDAKDVLVVAEWAENLPPGERPDEALLLAWTPVPSGRALEIRAWGKAAEALLDALAPKLNQWRKESSQ</sequence>
<keyword evidence="6" id="KW-0479">Metal-binding</keyword>
<dbReference type="InterPro" id="IPR003442">
    <property type="entry name" value="T6A_TsaE"/>
</dbReference>
<keyword evidence="8" id="KW-0067">ATP-binding</keyword>
<evidence type="ECO:0000256" key="3">
    <source>
        <dbReference type="ARBA" id="ARBA00019010"/>
    </source>
</evidence>
<evidence type="ECO:0000313" key="12">
    <source>
        <dbReference type="Proteomes" id="UP000198324"/>
    </source>
</evidence>
<dbReference type="PANTHER" id="PTHR33540:SF2">
    <property type="entry name" value="TRNA THREONYLCARBAMOYLADENOSINE BIOSYNTHESIS PROTEIN TSAE"/>
    <property type="match status" value="1"/>
</dbReference>
<accession>A0A238Z7H3</accession>
<dbReference type="GO" id="GO:0046872">
    <property type="term" value="F:metal ion binding"/>
    <property type="evidence" value="ECO:0007669"/>
    <property type="project" value="UniProtKB-KW"/>
</dbReference>
<evidence type="ECO:0000256" key="6">
    <source>
        <dbReference type="ARBA" id="ARBA00022723"/>
    </source>
</evidence>
<dbReference type="SUPFAM" id="SSF52540">
    <property type="entry name" value="P-loop containing nucleoside triphosphate hydrolases"/>
    <property type="match status" value="1"/>
</dbReference>
<dbReference type="PANTHER" id="PTHR33540">
    <property type="entry name" value="TRNA THREONYLCARBAMOYLADENOSINE BIOSYNTHESIS PROTEIN TSAE"/>
    <property type="match status" value="1"/>
</dbReference>
<keyword evidence="5" id="KW-0819">tRNA processing</keyword>
<keyword evidence="4" id="KW-0963">Cytoplasm</keyword>
<evidence type="ECO:0000256" key="5">
    <source>
        <dbReference type="ARBA" id="ARBA00022694"/>
    </source>
</evidence>
<keyword evidence="9" id="KW-0460">Magnesium</keyword>
<evidence type="ECO:0000256" key="2">
    <source>
        <dbReference type="ARBA" id="ARBA00007599"/>
    </source>
</evidence>
<protein>
    <recommendedName>
        <fullName evidence="3">tRNA threonylcarbamoyladenosine biosynthesis protein TsaE</fullName>
    </recommendedName>
    <alternativeName>
        <fullName evidence="10">t(6)A37 threonylcarbamoyladenosine biosynthesis protein TsaE</fullName>
    </alternativeName>
</protein>
<dbReference type="Gene3D" id="3.40.50.300">
    <property type="entry name" value="P-loop containing nucleotide triphosphate hydrolases"/>
    <property type="match status" value="1"/>
</dbReference>
<evidence type="ECO:0000256" key="10">
    <source>
        <dbReference type="ARBA" id="ARBA00032441"/>
    </source>
</evidence>
<evidence type="ECO:0000256" key="7">
    <source>
        <dbReference type="ARBA" id="ARBA00022741"/>
    </source>
</evidence>
<reference evidence="11 12" key="1">
    <citation type="submission" date="2017-06" db="EMBL/GenBank/DDBJ databases">
        <authorList>
            <person name="Kim H.J."/>
            <person name="Triplett B.A."/>
        </authorList>
    </citation>
    <scope>NUCLEOTIDE SEQUENCE [LARGE SCALE GENOMIC DNA]</scope>
    <source>
        <strain evidence="11 12">DSM 13116</strain>
    </source>
</reference>
<dbReference type="Pfam" id="PF02367">
    <property type="entry name" value="TsaE"/>
    <property type="match status" value="1"/>
</dbReference>
<name>A0A238Z7H3_9BACT</name>
<dbReference type="OrthoDB" id="9815896at2"/>
<dbReference type="RefSeq" id="WP_089272914.1">
    <property type="nucleotide sequence ID" value="NZ_FZOC01000002.1"/>
</dbReference>
<comment type="subcellular location">
    <subcellularLocation>
        <location evidence="1">Cytoplasm</location>
    </subcellularLocation>
</comment>
<dbReference type="GO" id="GO:0005737">
    <property type="term" value="C:cytoplasm"/>
    <property type="evidence" value="ECO:0007669"/>
    <property type="project" value="UniProtKB-SubCell"/>
</dbReference>
<evidence type="ECO:0000256" key="1">
    <source>
        <dbReference type="ARBA" id="ARBA00004496"/>
    </source>
</evidence>
<gene>
    <name evidence="11" type="ORF">SAMN04488503_1303</name>
</gene>
<dbReference type="AlphaFoldDB" id="A0A238Z7H3"/>